<name>A0AA89BSX7_PINIB</name>
<feature type="transmembrane region" description="Helical" evidence="9">
    <location>
        <begin position="107"/>
        <end position="138"/>
    </location>
</feature>
<keyword evidence="3 7" id="KW-0812">Transmembrane</keyword>
<feature type="transmembrane region" description="Helical" evidence="9">
    <location>
        <begin position="457"/>
        <end position="483"/>
    </location>
</feature>
<evidence type="ECO:0000256" key="6">
    <source>
        <dbReference type="PIRSR" id="PIRSR600175-1"/>
    </source>
</evidence>
<feature type="transmembrane region" description="Helical" evidence="9">
    <location>
        <begin position="274"/>
        <end position="291"/>
    </location>
</feature>
<evidence type="ECO:0000256" key="2">
    <source>
        <dbReference type="ARBA" id="ARBA00022448"/>
    </source>
</evidence>
<feature type="binding site" evidence="6">
    <location>
        <position position="427"/>
    </location>
    <ligand>
        <name>Na(+)</name>
        <dbReference type="ChEBI" id="CHEBI:29101"/>
        <label>1</label>
    </ligand>
</feature>
<feature type="binding site" evidence="6">
    <location>
        <position position="277"/>
    </location>
    <ligand>
        <name>Na(+)</name>
        <dbReference type="ChEBI" id="CHEBI:29101"/>
        <label>1</label>
    </ligand>
</feature>
<dbReference type="PRINTS" id="PR00176">
    <property type="entry name" value="NANEUSMPORT"/>
</dbReference>
<feature type="transmembrane region" description="Helical" evidence="9">
    <location>
        <begin position="576"/>
        <end position="601"/>
    </location>
</feature>
<dbReference type="EMBL" id="VSWD01000012">
    <property type="protein sequence ID" value="KAK3086251.1"/>
    <property type="molecule type" value="Genomic_DNA"/>
</dbReference>
<accession>A0AA89BSX7</accession>
<feature type="binding site" evidence="6">
    <location>
        <position position="309"/>
    </location>
    <ligand>
        <name>Na(+)</name>
        <dbReference type="ChEBI" id="CHEBI:29101"/>
        <label>1</label>
    </ligand>
</feature>
<dbReference type="GO" id="GO:0035725">
    <property type="term" value="P:sodium ion transmembrane transport"/>
    <property type="evidence" value="ECO:0007669"/>
    <property type="project" value="TreeGrafter"/>
</dbReference>
<evidence type="ECO:0000256" key="3">
    <source>
        <dbReference type="ARBA" id="ARBA00022692"/>
    </source>
</evidence>
<dbReference type="InterPro" id="IPR000175">
    <property type="entry name" value="Na/ntran_symport"/>
</dbReference>
<organism evidence="10 11">
    <name type="scientific">Pinctada imbricata</name>
    <name type="common">Atlantic pearl-oyster</name>
    <name type="synonym">Pinctada martensii</name>
    <dbReference type="NCBI Taxonomy" id="66713"/>
    <lineage>
        <taxon>Eukaryota</taxon>
        <taxon>Metazoa</taxon>
        <taxon>Spiralia</taxon>
        <taxon>Lophotrochozoa</taxon>
        <taxon>Mollusca</taxon>
        <taxon>Bivalvia</taxon>
        <taxon>Autobranchia</taxon>
        <taxon>Pteriomorphia</taxon>
        <taxon>Pterioida</taxon>
        <taxon>Pterioidea</taxon>
        <taxon>Pteriidae</taxon>
        <taxon>Pinctada</taxon>
    </lineage>
</organism>
<dbReference type="Proteomes" id="UP001186944">
    <property type="component" value="Unassembled WGS sequence"/>
</dbReference>
<dbReference type="Pfam" id="PF00209">
    <property type="entry name" value="SNF"/>
    <property type="match status" value="1"/>
</dbReference>
<dbReference type="AlphaFoldDB" id="A0AA89BSX7"/>
<dbReference type="GO" id="GO:0006865">
    <property type="term" value="P:amino acid transport"/>
    <property type="evidence" value="ECO:0007669"/>
    <property type="project" value="TreeGrafter"/>
</dbReference>
<dbReference type="PANTHER" id="PTHR11616">
    <property type="entry name" value="SODIUM/CHLORIDE DEPENDENT TRANSPORTER"/>
    <property type="match status" value="1"/>
</dbReference>
<dbReference type="GO" id="GO:0015293">
    <property type="term" value="F:symporter activity"/>
    <property type="evidence" value="ECO:0007669"/>
    <property type="project" value="UniProtKB-KW"/>
</dbReference>
<keyword evidence="2 7" id="KW-0813">Transport</keyword>
<gene>
    <name evidence="10" type="ORF">FSP39_015776</name>
</gene>
<evidence type="ECO:0000313" key="10">
    <source>
        <dbReference type="EMBL" id="KAK3086251.1"/>
    </source>
</evidence>
<feature type="transmembrane region" description="Helical" evidence="9">
    <location>
        <begin position="533"/>
        <end position="556"/>
    </location>
</feature>
<feature type="binding site" evidence="6">
    <location>
        <position position="47"/>
    </location>
    <ligand>
        <name>Na(+)</name>
        <dbReference type="ChEBI" id="CHEBI:29101"/>
        <label>1</label>
    </ligand>
</feature>
<keyword evidence="6" id="KW-0915">Sodium</keyword>
<dbReference type="GO" id="GO:0046872">
    <property type="term" value="F:metal ion binding"/>
    <property type="evidence" value="ECO:0007669"/>
    <property type="project" value="UniProtKB-KW"/>
</dbReference>
<feature type="transmembrane region" description="Helical" evidence="9">
    <location>
        <begin position="68"/>
        <end position="87"/>
    </location>
</feature>
<feature type="region of interest" description="Disordered" evidence="8">
    <location>
        <begin position="636"/>
        <end position="661"/>
    </location>
</feature>
<evidence type="ECO:0000256" key="1">
    <source>
        <dbReference type="ARBA" id="ARBA00004141"/>
    </source>
</evidence>
<keyword evidence="6" id="KW-0479">Metal-binding</keyword>
<evidence type="ECO:0000256" key="5">
    <source>
        <dbReference type="ARBA" id="ARBA00023136"/>
    </source>
</evidence>
<sequence>MSKSGKVKLENVPSELMTPLTETKAEPERAAWDSKIQYFGMVISTAVGLGNVWRFPYLCQQHGGGAFLIPYLVMLFLEGMPLLYLEFAAGQHFRKGSMGTWNKVHPFLGGVGVASAVTSFIVGIYYNAVIMWCIYYLVHSFTGHLPWKDCPMEVEANMTLPNEECALSGETSYYWYREALDISPSIEESGGIKWKMALCLVVAWAVVYACIWKGIKSTGKVVYVTASFPYIVLIIFFGRGITLRGATDGLAHMFTPRMDRLADPQVWLDAATQIFYSFGLGFGGMIAFSSYNPRKNNCERDAIIVSIVNWFTAIFASTVIFSVLGFKATVMYEACVERNIIHLVQTFPEDWNLTTLTTEVYHSRFQDNETFLMSNVTHFRHCDLKEDLDKAAEGTGLAFIVFTQAINEFGPSAPFWSIIFFLMLLSLGFGSEFGTLEGVTTSLYDLADMNPIFKKKWLVSGVLCLVSCLTGVLFVLGSGSYWVGLFDSFGGSFPLITIALVEAIGIGWVYGVDNFSDHIKDMIGHHPWRIWKILWKYIAPTLIGILLAATLISKFVKPITYGVYSYTQFVVVQTSYPWWGGVIAAFLVFSSVLCIPGVAILRKLGFLRFTGSSDYAKNIQAETAGHTQSTAAFLRGDDNDSGHNSDELNGEDTPYVGKDRDTSCAIPEDTVKFVVEDDNAESKL</sequence>
<evidence type="ECO:0000256" key="9">
    <source>
        <dbReference type="SAM" id="Phobius"/>
    </source>
</evidence>
<feature type="compositionally biased region" description="Basic and acidic residues" evidence="8">
    <location>
        <begin position="636"/>
        <end position="646"/>
    </location>
</feature>
<comment type="similarity">
    <text evidence="7">Belongs to the sodium:neurotransmitter symporter (SNF) (TC 2.A.22) family.</text>
</comment>
<reference evidence="10" key="1">
    <citation type="submission" date="2019-08" db="EMBL/GenBank/DDBJ databases">
        <title>The improved chromosome-level genome for the pearl oyster Pinctada fucata martensii using PacBio sequencing and Hi-C.</title>
        <authorList>
            <person name="Zheng Z."/>
        </authorList>
    </citation>
    <scope>NUCLEOTIDE SEQUENCE</scope>
    <source>
        <strain evidence="10">ZZ-2019</strain>
        <tissue evidence="10">Adductor muscle</tissue>
    </source>
</reference>
<feature type="binding site" evidence="6">
    <location>
        <position position="431"/>
    </location>
    <ligand>
        <name>Na(+)</name>
        <dbReference type="ChEBI" id="CHEBI:29101"/>
        <label>1</label>
    </ligand>
</feature>
<feature type="transmembrane region" description="Helical" evidence="9">
    <location>
        <begin position="221"/>
        <end position="241"/>
    </location>
</feature>
<dbReference type="PROSITE" id="PS00610">
    <property type="entry name" value="NA_NEUROTRAN_SYMP_1"/>
    <property type="match status" value="1"/>
</dbReference>
<evidence type="ECO:0000256" key="7">
    <source>
        <dbReference type="RuleBase" id="RU003732"/>
    </source>
</evidence>
<feature type="transmembrane region" description="Helical" evidence="9">
    <location>
        <begin position="489"/>
        <end position="512"/>
    </location>
</feature>
<evidence type="ECO:0000313" key="11">
    <source>
        <dbReference type="Proteomes" id="UP001186944"/>
    </source>
</evidence>
<evidence type="ECO:0000256" key="4">
    <source>
        <dbReference type="ARBA" id="ARBA00022989"/>
    </source>
</evidence>
<proteinExistence type="inferred from homology"/>
<feature type="transmembrane region" description="Helical" evidence="9">
    <location>
        <begin position="303"/>
        <end position="324"/>
    </location>
</feature>
<dbReference type="GO" id="GO:0005886">
    <property type="term" value="C:plasma membrane"/>
    <property type="evidence" value="ECO:0007669"/>
    <property type="project" value="TreeGrafter"/>
</dbReference>
<feature type="transmembrane region" description="Helical" evidence="9">
    <location>
        <begin position="415"/>
        <end position="436"/>
    </location>
</feature>
<keyword evidence="7" id="KW-0769">Symport</keyword>
<comment type="subcellular location">
    <subcellularLocation>
        <location evidence="1">Membrane</location>
        <topology evidence="1">Multi-pass membrane protein</topology>
    </subcellularLocation>
</comment>
<protein>
    <recommendedName>
        <fullName evidence="7">Transporter</fullName>
    </recommendedName>
</protein>
<dbReference type="PROSITE" id="PS50267">
    <property type="entry name" value="NA_NEUROTRAN_SYMP_3"/>
    <property type="match status" value="1"/>
</dbReference>
<dbReference type="SUPFAM" id="SSF161070">
    <property type="entry name" value="SNF-like"/>
    <property type="match status" value="1"/>
</dbReference>
<keyword evidence="5 9" id="KW-0472">Membrane</keyword>
<feature type="binding site" evidence="6">
    <location>
        <position position="46"/>
    </location>
    <ligand>
        <name>Na(+)</name>
        <dbReference type="ChEBI" id="CHEBI:29101"/>
        <label>1</label>
    </ligand>
</feature>
<keyword evidence="11" id="KW-1185">Reference proteome</keyword>
<feature type="transmembrane region" description="Helical" evidence="9">
    <location>
        <begin position="38"/>
        <end position="56"/>
    </location>
</feature>
<dbReference type="InterPro" id="IPR037272">
    <property type="entry name" value="SNS_sf"/>
</dbReference>
<keyword evidence="4 9" id="KW-1133">Transmembrane helix</keyword>
<comment type="caution">
    <text evidence="10">The sequence shown here is derived from an EMBL/GenBank/DDBJ whole genome shotgun (WGS) entry which is preliminary data.</text>
</comment>
<evidence type="ECO:0000256" key="8">
    <source>
        <dbReference type="SAM" id="MobiDB-lite"/>
    </source>
</evidence>
<feature type="binding site" evidence="6">
    <location>
        <position position="51"/>
    </location>
    <ligand>
        <name>Na(+)</name>
        <dbReference type="ChEBI" id="CHEBI:29101"/>
        <label>1</label>
    </ligand>
</feature>
<dbReference type="PANTHER" id="PTHR11616:SF182">
    <property type="entry name" value="TRANSPORTER"/>
    <property type="match status" value="1"/>
</dbReference>